<reference evidence="3" key="1">
    <citation type="journal article" date="2020" name="Stud. Mycol.">
        <title>101 Dothideomycetes genomes: a test case for predicting lifestyles and emergence of pathogens.</title>
        <authorList>
            <person name="Haridas S."/>
            <person name="Albert R."/>
            <person name="Binder M."/>
            <person name="Bloem J."/>
            <person name="Labutti K."/>
            <person name="Salamov A."/>
            <person name="Andreopoulos B."/>
            <person name="Baker S."/>
            <person name="Barry K."/>
            <person name="Bills G."/>
            <person name="Bluhm B."/>
            <person name="Cannon C."/>
            <person name="Castanera R."/>
            <person name="Culley D."/>
            <person name="Daum C."/>
            <person name="Ezra D."/>
            <person name="Gonzalez J."/>
            <person name="Henrissat B."/>
            <person name="Kuo A."/>
            <person name="Liang C."/>
            <person name="Lipzen A."/>
            <person name="Lutzoni F."/>
            <person name="Magnuson J."/>
            <person name="Mondo S."/>
            <person name="Nolan M."/>
            <person name="Ohm R."/>
            <person name="Pangilinan J."/>
            <person name="Park H.-J."/>
            <person name="Ramirez L."/>
            <person name="Alfaro M."/>
            <person name="Sun H."/>
            <person name="Tritt A."/>
            <person name="Yoshinaga Y."/>
            <person name="Zwiers L.-H."/>
            <person name="Turgeon B."/>
            <person name="Goodwin S."/>
            <person name="Spatafora J."/>
            <person name="Crous P."/>
            <person name="Grigoriev I."/>
        </authorList>
    </citation>
    <scope>NUCLEOTIDE SEQUENCE</scope>
    <source>
        <strain evidence="3">CBS 122368</strain>
    </source>
</reference>
<feature type="compositionally biased region" description="Basic and acidic residues" evidence="1">
    <location>
        <begin position="305"/>
        <end position="315"/>
    </location>
</feature>
<dbReference type="AlphaFoldDB" id="A0A6A6I9W9"/>
<feature type="compositionally biased region" description="Polar residues" evidence="1">
    <location>
        <begin position="42"/>
        <end position="59"/>
    </location>
</feature>
<evidence type="ECO:0000313" key="4">
    <source>
        <dbReference type="Proteomes" id="UP000800094"/>
    </source>
</evidence>
<feature type="transmembrane region" description="Helical" evidence="2">
    <location>
        <begin position="235"/>
        <end position="259"/>
    </location>
</feature>
<feature type="region of interest" description="Disordered" evidence="1">
    <location>
        <begin position="1"/>
        <end position="30"/>
    </location>
</feature>
<feature type="compositionally biased region" description="Low complexity" evidence="1">
    <location>
        <begin position="346"/>
        <end position="373"/>
    </location>
</feature>
<accession>A0A6A6I9W9</accession>
<organism evidence="3 4">
    <name type="scientific">Trematosphaeria pertusa</name>
    <dbReference type="NCBI Taxonomy" id="390896"/>
    <lineage>
        <taxon>Eukaryota</taxon>
        <taxon>Fungi</taxon>
        <taxon>Dikarya</taxon>
        <taxon>Ascomycota</taxon>
        <taxon>Pezizomycotina</taxon>
        <taxon>Dothideomycetes</taxon>
        <taxon>Pleosporomycetidae</taxon>
        <taxon>Pleosporales</taxon>
        <taxon>Massarineae</taxon>
        <taxon>Trematosphaeriaceae</taxon>
        <taxon>Trematosphaeria</taxon>
    </lineage>
</organism>
<feature type="compositionally biased region" description="Low complexity" evidence="1">
    <location>
        <begin position="10"/>
        <end position="28"/>
    </location>
</feature>
<evidence type="ECO:0000256" key="1">
    <source>
        <dbReference type="SAM" id="MobiDB-lite"/>
    </source>
</evidence>
<keyword evidence="2" id="KW-0812">Transmembrane</keyword>
<feature type="transmembrane region" description="Helical" evidence="2">
    <location>
        <begin position="201"/>
        <end position="223"/>
    </location>
</feature>
<evidence type="ECO:0000256" key="2">
    <source>
        <dbReference type="SAM" id="Phobius"/>
    </source>
</evidence>
<keyword evidence="2" id="KW-0472">Membrane</keyword>
<evidence type="ECO:0000313" key="3">
    <source>
        <dbReference type="EMBL" id="KAF2246722.1"/>
    </source>
</evidence>
<feature type="region of interest" description="Disordered" evidence="1">
    <location>
        <begin position="296"/>
        <end position="323"/>
    </location>
</feature>
<dbReference type="GeneID" id="54582343"/>
<feature type="region of interest" description="Disordered" evidence="1">
    <location>
        <begin position="343"/>
        <end position="398"/>
    </location>
</feature>
<dbReference type="RefSeq" id="XP_033681726.1">
    <property type="nucleotide sequence ID" value="XM_033829013.1"/>
</dbReference>
<feature type="compositionally biased region" description="Polar residues" evidence="1">
    <location>
        <begin position="135"/>
        <end position="145"/>
    </location>
</feature>
<name>A0A6A6I9W9_9PLEO</name>
<protein>
    <submittedName>
        <fullName evidence="3">Uncharacterized protein</fullName>
    </submittedName>
</protein>
<dbReference type="OrthoDB" id="5417811at2759"/>
<keyword evidence="2" id="KW-1133">Transmembrane helix</keyword>
<proteinExistence type="predicted"/>
<feature type="region of interest" description="Disordered" evidence="1">
    <location>
        <begin position="42"/>
        <end position="182"/>
    </location>
</feature>
<dbReference type="Proteomes" id="UP000800094">
    <property type="component" value="Unassembled WGS sequence"/>
</dbReference>
<keyword evidence="4" id="KW-1185">Reference proteome</keyword>
<sequence>MPVPQLFRWSPRPDQSPDASPASQSSSRFGLLHSNVRSMINGSSVYSQDSPAPSANNTPKIPFLGFLRRPPSPPAPIVVPDAPRDSSDSRSPLQPRHTAASYMRTIAPLQDPREPETIYNRDPPERHPADVPLDYNNNNNGQSVDPETEQLQDEIHNSQRRRKRRRHRRKHHRQQAQWVRRGEQRGRCVPSARGAATRSKLLACIISGLFLATVLAIYLALALSRHDLGQEVHVLFIMIVLGTTIFFCHSLIRLCMLILHPRPESDMPHIPSMTGPEGFHPVRPIRVHLARDEELADDYDEEDAVEGREQAEKKLAHPPPAYGLWRSSVRVDPNLLHWQRVEQEQQEQQRLQNANNGEGSSSSSRQGSRNGSVSEGGPAAAASTTEQQGPRPPSYVSDDGVSYVVEAAPRSVAPSHTGVSDIHPAWRPGYAISEVRMEEWPRATRV</sequence>
<feature type="compositionally biased region" description="Basic residues" evidence="1">
    <location>
        <begin position="158"/>
        <end position="174"/>
    </location>
</feature>
<dbReference type="EMBL" id="ML987198">
    <property type="protein sequence ID" value="KAF2246722.1"/>
    <property type="molecule type" value="Genomic_DNA"/>
</dbReference>
<gene>
    <name evidence="3" type="ORF">BU26DRAFT_51930</name>
</gene>